<dbReference type="GO" id="GO:0008270">
    <property type="term" value="F:zinc ion binding"/>
    <property type="evidence" value="ECO:0007669"/>
    <property type="project" value="UniProtKB-KW"/>
</dbReference>
<dbReference type="InterPro" id="IPR043145">
    <property type="entry name" value="Znf_ZZ_sf"/>
</dbReference>
<evidence type="ECO:0000256" key="2">
    <source>
        <dbReference type="ARBA" id="ARBA00022771"/>
    </source>
</evidence>
<dbReference type="InterPro" id="IPR000433">
    <property type="entry name" value="Znf_ZZ"/>
</dbReference>
<keyword evidence="3" id="KW-0862">Zinc</keyword>
<evidence type="ECO:0000256" key="1">
    <source>
        <dbReference type="ARBA" id="ARBA00022723"/>
    </source>
</evidence>
<dbReference type="EMBL" id="UFQS01001119">
    <property type="protein sequence ID" value="SSX09078.1"/>
    <property type="molecule type" value="Genomic_DNA"/>
</dbReference>
<evidence type="ECO:0000313" key="6">
    <source>
        <dbReference type="EMBL" id="SSX09078.1"/>
    </source>
</evidence>
<dbReference type="GO" id="GO:0016010">
    <property type="term" value="C:dystrophin-associated glycoprotein complex"/>
    <property type="evidence" value="ECO:0007669"/>
    <property type="project" value="UniProtKB-ARBA"/>
</dbReference>
<reference evidence="6" key="1">
    <citation type="submission" date="2018-04" db="EMBL/GenBank/DDBJ databases">
        <authorList>
            <person name="Go L.Y."/>
            <person name="Mitchell J.A."/>
        </authorList>
    </citation>
    <scope>NUCLEOTIDE SEQUENCE</scope>
    <source>
        <tissue evidence="6">Whole organism</tissue>
    </source>
</reference>
<dbReference type="InterPro" id="IPR015153">
    <property type="entry name" value="EF-hand_dom_typ1"/>
</dbReference>
<protein>
    <submittedName>
        <fullName evidence="7">CSON000726 protein</fullName>
    </submittedName>
</protein>
<evidence type="ECO:0000256" key="4">
    <source>
        <dbReference type="PROSITE-ProRule" id="PRU00228"/>
    </source>
</evidence>
<dbReference type="InterPro" id="IPR050774">
    <property type="entry name" value="KCMF1/Dystrophin"/>
</dbReference>
<evidence type="ECO:0000313" key="7">
    <source>
        <dbReference type="EMBL" id="SSX28989.1"/>
    </source>
</evidence>
<keyword evidence="2 4" id="KW-0863">Zinc-finger</keyword>
<evidence type="ECO:0000256" key="3">
    <source>
        <dbReference type="ARBA" id="ARBA00022833"/>
    </source>
</evidence>
<organism evidence="7">
    <name type="scientific">Culicoides sonorensis</name>
    <name type="common">Biting midge</name>
    <dbReference type="NCBI Taxonomy" id="179676"/>
    <lineage>
        <taxon>Eukaryota</taxon>
        <taxon>Metazoa</taxon>
        <taxon>Ecdysozoa</taxon>
        <taxon>Arthropoda</taxon>
        <taxon>Hexapoda</taxon>
        <taxon>Insecta</taxon>
        <taxon>Pterygota</taxon>
        <taxon>Neoptera</taxon>
        <taxon>Endopterygota</taxon>
        <taxon>Diptera</taxon>
        <taxon>Nematocera</taxon>
        <taxon>Chironomoidea</taxon>
        <taxon>Ceratopogonidae</taxon>
        <taxon>Ceratopogoninae</taxon>
        <taxon>Culicoides</taxon>
        <taxon>Monoculicoides</taxon>
    </lineage>
</organism>
<sequence>MISVGEDSKGYTLFTKKDNSTGDKITSLDHPYFLEKMNEIQTKHESTKYFTYRCAGKIFDITNELLRTNLIPYQLVLGILDRHRMQNTSVLSPKLTKEVVFEIYYAAYRLGYLPVDQAQGGFESLELCKYSLLSLIWNIFDSKRMKPSIPVSDFKQLMLILCESSCYQSKLYEYFDLVCDYNQLVSRTKFESMCLCFARIFAYIDSSANQFGLNFIENTVDDSYKHLHGLCGLTQLQFFELWNSSSSIFAAFANIVALIQRLGESQLISHEKMCVGCGTAPIIGLRFKCQQCRNFSLCLKCFSTGFTNGKHSTSHKMYEISSNETKKYFTFGKFFSKLCSMGDDDSMASKEMKIEETRDNGEINQSIVKISSQSMKRGTVNKSTISNWTEGRTLSRSTGITASTKIFKIIDSLSDCHETLLNNLNNFKSNLNEDQINILKHHCDVLQKNIKELRDCGPNPIQSVPFSSTPFRSTTHNTKKRTPLLNTSAPLFHSIRGAEINKTFVEENKSLSINDISNWFQLEKEMTQEPTQLDDEKITTITKADTKMTNFRKLLCQVKEICDDSYSDNSVLADKTKKLESALDDIIANEEEKRSQKHG</sequence>
<dbReference type="PROSITE" id="PS01357">
    <property type="entry name" value="ZF_ZZ_1"/>
    <property type="match status" value="1"/>
</dbReference>
<dbReference type="Gene3D" id="3.30.60.90">
    <property type="match status" value="1"/>
</dbReference>
<dbReference type="GO" id="GO:0046716">
    <property type="term" value="P:muscle cell cellular homeostasis"/>
    <property type="evidence" value="ECO:0007669"/>
    <property type="project" value="UniProtKB-ARBA"/>
</dbReference>
<dbReference type="Pfam" id="PF09068">
    <property type="entry name" value="EF-hand_2"/>
    <property type="match status" value="1"/>
</dbReference>
<dbReference type="EMBL" id="UFQT01001119">
    <property type="protein sequence ID" value="SSX28989.1"/>
    <property type="molecule type" value="Genomic_DNA"/>
</dbReference>
<dbReference type="CDD" id="cd02345">
    <property type="entry name" value="ZZ_dah"/>
    <property type="match status" value="1"/>
</dbReference>
<dbReference type="PROSITE" id="PS50135">
    <property type="entry name" value="ZF_ZZ_2"/>
    <property type="match status" value="1"/>
</dbReference>
<dbReference type="VEuPathDB" id="VectorBase:CSON000726"/>
<gene>
    <name evidence="7" type="primary">CSON000726</name>
</gene>
<dbReference type="AlphaFoldDB" id="A0A336MJ39"/>
<dbReference type="Pfam" id="PF00569">
    <property type="entry name" value="ZZ"/>
    <property type="match status" value="1"/>
</dbReference>
<accession>A0A336MJ39</accession>
<dbReference type="GO" id="GO:0099536">
    <property type="term" value="P:synaptic signaling"/>
    <property type="evidence" value="ECO:0007669"/>
    <property type="project" value="TreeGrafter"/>
</dbReference>
<feature type="domain" description="ZZ-type" evidence="5">
    <location>
        <begin position="269"/>
        <end position="325"/>
    </location>
</feature>
<dbReference type="GO" id="GO:0050804">
    <property type="term" value="P:modulation of chemical synaptic transmission"/>
    <property type="evidence" value="ECO:0007669"/>
    <property type="project" value="UniProtKB-ARBA"/>
</dbReference>
<dbReference type="SUPFAM" id="SSF47473">
    <property type="entry name" value="EF-hand"/>
    <property type="match status" value="1"/>
</dbReference>
<dbReference type="OMA" id="IFDMYAP"/>
<evidence type="ECO:0000259" key="5">
    <source>
        <dbReference type="PROSITE" id="PS50135"/>
    </source>
</evidence>
<name>A0A336MJ39_CULSO</name>
<dbReference type="SMART" id="SM00291">
    <property type="entry name" value="ZnF_ZZ"/>
    <property type="match status" value="1"/>
</dbReference>
<keyword evidence="1" id="KW-0479">Metal-binding</keyword>
<reference evidence="7" key="2">
    <citation type="submission" date="2018-07" db="EMBL/GenBank/DDBJ databases">
        <authorList>
            <person name="Quirk P.G."/>
            <person name="Krulwich T.A."/>
        </authorList>
    </citation>
    <scope>NUCLEOTIDE SEQUENCE</scope>
</reference>
<dbReference type="PANTHER" id="PTHR12268">
    <property type="entry name" value="E3 UBIQUITIN-PROTEIN LIGASE KCMF1"/>
    <property type="match status" value="1"/>
</dbReference>
<proteinExistence type="predicted"/>
<dbReference type="InterPro" id="IPR011992">
    <property type="entry name" value="EF-hand-dom_pair"/>
</dbReference>
<dbReference type="GO" id="GO:0045202">
    <property type="term" value="C:synapse"/>
    <property type="evidence" value="ECO:0007669"/>
    <property type="project" value="GOC"/>
</dbReference>
<dbReference type="PANTHER" id="PTHR12268:SF21">
    <property type="entry name" value="DISCONTINUOUS ACTIN HEXAGON"/>
    <property type="match status" value="1"/>
</dbReference>
<dbReference type="SUPFAM" id="SSF57850">
    <property type="entry name" value="RING/U-box"/>
    <property type="match status" value="1"/>
</dbReference>